<reference evidence="1" key="1">
    <citation type="journal article" date="2020" name="Stud. Mycol.">
        <title>101 Dothideomycetes genomes: a test case for predicting lifestyles and emergence of pathogens.</title>
        <authorList>
            <person name="Haridas S."/>
            <person name="Albert R."/>
            <person name="Binder M."/>
            <person name="Bloem J."/>
            <person name="Labutti K."/>
            <person name="Salamov A."/>
            <person name="Andreopoulos B."/>
            <person name="Baker S."/>
            <person name="Barry K."/>
            <person name="Bills G."/>
            <person name="Bluhm B."/>
            <person name="Cannon C."/>
            <person name="Castanera R."/>
            <person name="Culley D."/>
            <person name="Daum C."/>
            <person name="Ezra D."/>
            <person name="Gonzalez J."/>
            <person name="Henrissat B."/>
            <person name="Kuo A."/>
            <person name="Liang C."/>
            <person name="Lipzen A."/>
            <person name="Lutzoni F."/>
            <person name="Magnuson J."/>
            <person name="Mondo S."/>
            <person name="Nolan M."/>
            <person name="Ohm R."/>
            <person name="Pangilinan J."/>
            <person name="Park H.-J."/>
            <person name="Ramirez L."/>
            <person name="Alfaro M."/>
            <person name="Sun H."/>
            <person name="Tritt A."/>
            <person name="Yoshinaga Y."/>
            <person name="Zwiers L.-H."/>
            <person name="Turgeon B."/>
            <person name="Goodwin S."/>
            <person name="Spatafora J."/>
            <person name="Crous P."/>
            <person name="Grigoriev I."/>
        </authorList>
    </citation>
    <scope>NUCLEOTIDE SEQUENCE</scope>
    <source>
        <strain evidence="1">ATCC 200398</strain>
    </source>
</reference>
<sequence length="313" mass="33045">MFPPLLLTLLLVSILSEGALIPGPHPNDLRKKFIEERDLPYPQRAARAPTASNPFIHVTQPTAPLSSATPFVHVTAPTETFSVDTSEPASATVSDTTANPFIGSTTLTSPGTQPNPFITGTIPNPSSTCCERDTQSTALAGRDEVSFKILGGIGGLAAFMSTQRFTSTIRILDGATSSVLALGSQPTLLSNKPETAYFTEQTPSANMLLSHPWSISEFSYADPFLASVQRSGSWVEVNSLFEETTAEDSTLAATMTTTATATTRITARTAFTTSPPVTSTTAQPSNGLVNAMLIPWKLVIGGTILTGVVLLVQ</sequence>
<evidence type="ECO:0000313" key="1">
    <source>
        <dbReference type="EMBL" id="KAF2464866.1"/>
    </source>
</evidence>
<dbReference type="EMBL" id="MU003533">
    <property type="protein sequence ID" value="KAF2464866.1"/>
    <property type="molecule type" value="Genomic_DNA"/>
</dbReference>
<comment type="caution">
    <text evidence="1">The sequence shown here is derived from an EMBL/GenBank/DDBJ whole genome shotgun (WGS) entry which is preliminary data.</text>
</comment>
<gene>
    <name evidence="1" type="ORF">BDR25DRAFT_318858</name>
</gene>
<keyword evidence="2" id="KW-1185">Reference proteome</keyword>
<name>A0ACB6QD65_9PLEO</name>
<accession>A0ACB6QD65</accession>
<organism evidence="1 2">
    <name type="scientific">Lindgomyces ingoldianus</name>
    <dbReference type="NCBI Taxonomy" id="673940"/>
    <lineage>
        <taxon>Eukaryota</taxon>
        <taxon>Fungi</taxon>
        <taxon>Dikarya</taxon>
        <taxon>Ascomycota</taxon>
        <taxon>Pezizomycotina</taxon>
        <taxon>Dothideomycetes</taxon>
        <taxon>Pleosporomycetidae</taxon>
        <taxon>Pleosporales</taxon>
        <taxon>Lindgomycetaceae</taxon>
        <taxon>Lindgomyces</taxon>
    </lineage>
</organism>
<evidence type="ECO:0000313" key="2">
    <source>
        <dbReference type="Proteomes" id="UP000799755"/>
    </source>
</evidence>
<proteinExistence type="predicted"/>
<protein>
    <submittedName>
        <fullName evidence="1">Uncharacterized protein</fullName>
    </submittedName>
</protein>
<dbReference type="Proteomes" id="UP000799755">
    <property type="component" value="Unassembled WGS sequence"/>
</dbReference>